<evidence type="ECO:0000256" key="1">
    <source>
        <dbReference type="ARBA" id="ARBA00004123"/>
    </source>
</evidence>
<organism evidence="10 11">
    <name type="scientific">Schizopora paradoxa</name>
    <dbReference type="NCBI Taxonomy" id="27342"/>
    <lineage>
        <taxon>Eukaryota</taxon>
        <taxon>Fungi</taxon>
        <taxon>Dikarya</taxon>
        <taxon>Basidiomycota</taxon>
        <taxon>Agaricomycotina</taxon>
        <taxon>Agaricomycetes</taxon>
        <taxon>Hymenochaetales</taxon>
        <taxon>Schizoporaceae</taxon>
        <taxon>Schizopora</taxon>
    </lineage>
</organism>
<evidence type="ECO:0000256" key="4">
    <source>
        <dbReference type="ARBA" id="ARBA00023015"/>
    </source>
</evidence>
<reference evidence="10 11" key="1">
    <citation type="submission" date="2015-04" db="EMBL/GenBank/DDBJ databases">
        <title>Complete genome sequence of Schizopora paradoxa KUC8140, a cosmopolitan wood degrader in East Asia.</title>
        <authorList>
            <consortium name="DOE Joint Genome Institute"/>
            <person name="Min B."/>
            <person name="Park H."/>
            <person name="Jang Y."/>
            <person name="Kim J.-J."/>
            <person name="Kim K.H."/>
            <person name="Pangilinan J."/>
            <person name="Lipzen A."/>
            <person name="Riley R."/>
            <person name="Grigoriev I.V."/>
            <person name="Spatafora J.W."/>
            <person name="Choi I.-G."/>
        </authorList>
    </citation>
    <scope>NUCLEOTIDE SEQUENCE [LARGE SCALE GENOMIC DNA]</scope>
    <source>
        <strain evidence="10 11">KUC8140</strain>
    </source>
</reference>
<evidence type="ECO:0000256" key="2">
    <source>
        <dbReference type="ARBA" id="ARBA00009259"/>
    </source>
</evidence>
<dbReference type="InterPro" id="IPR013942">
    <property type="entry name" value="Mediator_Med19_fun"/>
</dbReference>
<dbReference type="OrthoDB" id="2160599at2759"/>
<feature type="compositionally biased region" description="Low complexity" evidence="9">
    <location>
        <begin position="260"/>
        <end position="271"/>
    </location>
</feature>
<feature type="region of interest" description="Disordered" evidence="9">
    <location>
        <begin position="80"/>
        <end position="152"/>
    </location>
</feature>
<feature type="region of interest" description="Disordered" evidence="9">
    <location>
        <begin position="218"/>
        <end position="417"/>
    </location>
</feature>
<comment type="similarity">
    <text evidence="2">Belongs to the Mediator complex subunit 19 family.</text>
</comment>
<evidence type="ECO:0000256" key="5">
    <source>
        <dbReference type="ARBA" id="ARBA00023159"/>
    </source>
</evidence>
<keyword evidence="6" id="KW-0804">Transcription</keyword>
<evidence type="ECO:0000256" key="3">
    <source>
        <dbReference type="ARBA" id="ARBA00019615"/>
    </source>
</evidence>
<dbReference type="EMBL" id="KQ085932">
    <property type="protein sequence ID" value="KLO15241.1"/>
    <property type="molecule type" value="Genomic_DNA"/>
</dbReference>
<dbReference type="GO" id="GO:0003712">
    <property type="term" value="F:transcription coregulator activity"/>
    <property type="evidence" value="ECO:0007669"/>
    <property type="project" value="InterPro"/>
</dbReference>
<dbReference type="GO" id="GO:0070847">
    <property type="term" value="C:core mediator complex"/>
    <property type="evidence" value="ECO:0007669"/>
    <property type="project" value="TreeGrafter"/>
</dbReference>
<accession>A0A0H2SDX2</accession>
<dbReference type="Proteomes" id="UP000053477">
    <property type="component" value="Unassembled WGS sequence"/>
</dbReference>
<protein>
    <recommendedName>
        <fullName evidence="3">Mediator of RNA polymerase II transcription subunit 19</fullName>
    </recommendedName>
    <alternativeName>
        <fullName evidence="8">Mediator complex subunit 19</fullName>
    </alternativeName>
</protein>
<evidence type="ECO:0000256" key="8">
    <source>
        <dbReference type="ARBA" id="ARBA00032018"/>
    </source>
</evidence>
<dbReference type="STRING" id="27342.A0A0H2SDX2"/>
<feature type="compositionally biased region" description="Polar residues" evidence="9">
    <location>
        <begin position="13"/>
        <end position="30"/>
    </location>
</feature>
<dbReference type="PANTHER" id="PTHR28270">
    <property type="entry name" value="MEDIATOR OF RNA POLYMERASE II TRANSCRIPTION SUBUNIT 19"/>
    <property type="match status" value="1"/>
</dbReference>
<dbReference type="GO" id="GO:0006357">
    <property type="term" value="P:regulation of transcription by RNA polymerase II"/>
    <property type="evidence" value="ECO:0007669"/>
    <property type="project" value="InterPro"/>
</dbReference>
<keyword evidence="7" id="KW-0539">Nucleus</keyword>
<feature type="region of interest" description="Disordered" evidence="9">
    <location>
        <begin position="1"/>
        <end position="46"/>
    </location>
</feature>
<keyword evidence="11" id="KW-1185">Reference proteome</keyword>
<dbReference type="PANTHER" id="PTHR28270:SF1">
    <property type="entry name" value="MEDIATOR OF RNA POLYMERASE II TRANSCRIPTION SUBUNIT 19"/>
    <property type="match status" value="1"/>
</dbReference>
<dbReference type="AlphaFoldDB" id="A0A0H2SDX2"/>
<feature type="compositionally biased region" description="Low complexity" evidence="9">
    <location>
        <begin position="96"/>
        <end position="105"/>
    </location>
</feature>
<proteinExistence type="inferred from homology"/>
<evidence type="ECO:0000313" key="10">
    <source>
        <dbReference type="EMBL" id="KLO15241.1"/>
    </source>
</evidence>
<dbReference type="InParanoid" id="A0A0H2SDX2"/>
<evidence type="ECO:0000256" key="9">
    <source>
        <dbReference type="SAM" id="MobiDB-lite"/>
    </source>
</evidence>
<dbReference type="GO" id="GO:0016592">
    <property type="term" value="C:mediator complex"/>
    <property type="evidence" value="ECO:0007669"/>
    <property type="project" value="InterPro"/>
</dbReference>
<keyword evidence="4" id="KW-0805">Transcription regulation</keyword>
<evidence type="ECO:0000313" key="11">
    <source>
        <dbReference type="Proteomes" id="UP000053477"/>
    </source>
</evidence>
<keyword evidence="5" id="KW-0010">Activator</keyword>
<feature type="compositionally biased region" description="Basic residues" evidence="9">
    <location>
        <begin position="224"/>
        <end position="234"/>
    </location>
</feature>
<sequence>MNIGDRGNLIQEPGTSEQHINAQAGPSTLTDIPAVFLPPPGPSRKKALFESTQDLISRFELLPAYDKYVRPYIHQLGSQPEALSNHTPADAPPPSALRSSSPSALDKGKGKEIPVGTPRTPFIVTTPAPADGGDGDDGDEEGAKGEKKKKNGYRHLIKGIPGKHSTKKDDYLQTTMLVPPKQRITMQKFDVRTQREAFSVSLEGLKGWNINALVVESAQAREDRKKRKELKKLAKQGQGTGAPALTQLTTGFPPPSAGLSTSTTAPTPNSTIQRHPQTPLSMGAGTPRPAPLLTQRSGSRPPGPGPGHAKPATPMSTSTSGGHPPTRPGSADALAKRGKKRELEEEGSAPPPATAGPIMVGAGAAQRRPGIGPTPSSAGSIPGKGAPRPLKKQRTEVAPHGHMSLPLPQQQPTPQGV</sequence>
<evidence type="ECO:0000256" key="6">
    <source>
        <dbReference type="ARBA" id="ARBA00023163"/>
    </source>
</evidence>
<evidence type="ECO:0000256" key="7">
    <source>
        <dbReference type="ARBA" id="ARBA00023242"/>
    </source>
</evidence>
<name>A0A0H2SDX2_9AGAM</name>
<comment type="subcellular location">
    <subcellularLocation>
        <location evidence="1">Nucleus</location>
    </subcellularLocation>
</comment>
<feature type="compositionally biased region" description="Low complexity" evidence="9">
    <location>
        <begin position="405"/>
        <end position="417"/>
    </location>
</feature>
<gene>
    <name evidence="10" type="ORF">SCHPADRAFT_871321</name>
</gene>